<accession>A0A0B6Y0F3</accession>
<proteinExistence type="predicted"/>
<dbReference type="AlphaFoldDB" id="A0A0B6Y0F3"/>
<organism evidence="2">
    <name type="scientific">Arion vulgaris</name>
    <dbReference type="NCBI Taxonomy" id="1028688"/>
    <lineage>
        <taxon>Eukaryota</taxon>
        <taxon>Metazoa</taxon>
        <taxon>Spiralia</taxon>
        <taxon>Lophotrochozoa</taxon>
        <taxon>Mollusca</taxon>
        <taxon>Gastropoda</taxon>
        <taxon>Heterobranchia</taxon>
        <taxon>Euthyneura</taxon>
        <taxon>Panpulmonata</taxon>
        <taxon>Eupulmonata</taxon>
        <taxon>Stylommatophora</taxon>
        <taxon>Helicina</taxon>
        <taxon>Arionoidea</taxon>
        <taxon>Arionidae</taxon>
        <taxon>Arion</taxon>
    </lineage>
</organism>
<evidence type="ECO:0000256" key="1">
    <source>
        <dbReference type="SAM" id="MobiDB-lite"/>
    </source>
</evidence>
<protein>
    <submittedName>
        <fullName evidence="2">Uncharacterized protein</fullName>
    </submittedName>
</protein>
<feature type="non-terminal residue" evidence="2">
    <location>
        <position position="136"/>
    </location>
</feature>
<sequence length="136" mass="14704">DDTSNNNNSSKNHGPNFLYEENKLTAAHFPFHHPLPQQSSPRGLRPDFPFVSSPSSATVKSETGIIFPKLGASPYNIATSQDAIGHHRNPESILSAGVHGLGGDSENKRNIDCHGIKMESVFPYMSQMSEVQGASS</sequence>
<reference evidence="2" key="1">
    <citation type="submission" date="2014-12" db="EMBL/GenBank/DDBJ databases">
        <title>Insight into the proteome of Arion vulgaris.</title>
        <authorList>
            <person name="Aradska J."/>
            <person name="Bulat T."/>
            <person name="Smidak R."/>
            <person name="Sarate P."/>
            <person name="Gangsoo J."/>
            <person name="Sialana F."/>
            <person name="Bilban M."/>
            <person name="Lubec G."/>
        </authorList>
    </citation>
    <scope>NUCLEOTIDE SEQUENCE</scope>
    <source>
        <tissue evidence="2">Skin</tissue>
    </source>
</reference>
<feature type="non-terminal residue" evidence="2">
    <location>
        <position position="1"/>
    </location>
</feature>
<dbReference type="EMBL" id="HACG01002738">
    <property type="protein sequence ID" value="CEK49603.1"/>
    <property type="molecule type" value="Transcribed_RNA"/>
</dbReference>
<feature type="region of interest" description="Disordered" evidence="1">
    <location>
        <begin position="28"/>
        <end position="60"/>
    </location>
</feature>
<name>A0A0B6Y0F3_9EUPU</name>
<gene>
    <name evidence="2" type="primary">ORF8303</name>
</gene>
<evidence type="ECO:0000313" key="2">
    <source>
        <dbReference type="EMBL" id="CEK49603.1"/>
    </source>
</evidence>